<evidence type="ECO:0000256" key="4">
    <source>
        <dbReference type="ARBA" id="ARBA00022692"/>
    </source>
</evidence>
<keyword evidence="3" id="KW-1003">Cell membrane</keyword>
<keyword evidence="5 7" id="KW-1133">Transmembrane helix</keyword>
<feature type="transmembrane region" description="Helical" evidence="7">
    <location>
        <begin position="12"/>
        <end position="32"/>
    </location>
</feature>
<feature type="domain" description="YetF C-terminal" evidence="8">
    <location>
        <begin position="89"/>
        <end position="159"/>
    </location>
</feature>
<dbReference type="EMBL" id="PDLO01000009">
    <property type="protein sequence ID" value="PHK97331.1"/>
    <property type="molecule type" value="Genomic_DNA"/>
</dbReference>
<keyword evidence="10" id="KW-1185">Reference proteome</keyword>
<comment type="similarity">
    <text evidence="2">Belongs to the UPF0702 family.</text>
</comment>
<evidence type="ECO:0000256" key="1">
    <source>
        <dbReference type="ARBA" id="ARBA00004651"/>
    </source>
</evidence>
<evidence type="ECO:0000313" key="10">
    <source>
        <dbReference type="Proteomes" id="UP000226437"/>
    </source>
</evidence>
<dbReference type="Proteomes" id="UP000226437">
    <property type="component" value="Unassembled WGS sequence"/>
</dbReference>
<accession>A0A2G0CBJ3</accession>
<feature type="transmembrane region" description="Helical" evidence="7">
    <location>
        <begin position="44"/>
        <end position="61"/>
    </location>
</feature>
<comment type="caution">
    <text evidence="9">The sequence shown here is derived from an EMBL/GenBank/DDBJ whole genome shotgun (WGS) entry which is preliminary data.</text>
</comment>
<evidence type="ECO:0000256" key="2">
    <source>
        <dbReference type="ARBA" id="ARBA00006448"/>
    </source>
</evidence>
<dbReference type="AlphaFoldDB" id="A0A2G0CBJ3"/>
<evidence type="ECO:0000256" key="7">
    <source>
        <dbReference type="SAM" id="Phobius"/>
    </source>
</evidence>
<protein>
    <submittedName>
        <fullName evidence="9">DUF421 domain-containing protein</fullName>
    </submittedName>
</protein>
<keyword evidence="4 7" id="KW-0812">Transmembrane</keyword>
<dbReference type="Gene3D" id="3.30.240.20">
    <property type="entry name" value="bsu07140 like domains"/>
    <property type="match status" value="1"/>
</dbReference>
<dbReference type="PANTHER" id="PTHR34582:SF6">
    <property type="entry name" value="UPF0702 TRANSMEMBRANE PROTEIN YCAP"/>
    <property type="match status" value="1"/>
</dbReference>
<evidence type="ECO:0000313" key="9">
    <source>
        <dbReference type="EMBL" id="PHK97331.1"/>
    </source>
</evidence>
<evidence type="ECO:0000256" key="3">
    <source>
        <dbReference type="ARBA" id="ARBA00022475"/>
    </source>
</evidence>
<reference evidence="9 10" key="1">
    <citation type="submission" date="2017-10" db="EMBL/GenBank/DDBJ databases">
        <title>The draft genome sequence of Lewinella marina KCTC 32374.</title>
        <authorList>
            <person name="Wang K."/>
        </authorList>
    </citation>
    <scope>NUCLEOTIDE SEQUENCE [LARGE SCALE GENOMIC DNA]</scope>
    <source>
        <strain evidence="9 10">MKG-38</strain>
    </source>
</reference>
<proteinExistence type="inferred from homology"/>
<comment type="subcellular location">
    <subcellularLocation>
        <location evidence="1">Cell membrane</location>
        <topology evidence="1">Multi-pass membrane protein</topology>
    </subcellularLocation>
</comment>
<dbReference type="OrthoDB" id="9793799at2"/>
<sequence>MENWLTAPLSTILETVASVFIFFTLVIVMVRFSGLRTFAKMSSFDFASTIAMGTVIASVVMNGGQSILKGAIAFGTIAFFQQAYASLKQHFPRMQDIAENEPTLLMDGPEFLVENMRKTNVSRSEIIAKLREANVITMDQVRAVVLETTGDISVLHADDGTQLEDVLLEGVTRRA</sequence>
<organism evidence="9 10">
    <name type="scientific">Neolewinella marina</name>
    <dbReference type="NCBI Taxonomy" id="438751"/>
    <lineage>
        <taxon>Bacteria</taxon>
        <taxon>Pseudomonadati</taxon>
        <taxon>Bacteroidota</taxon>
        <taxon>Saprospiria</taxon>
        <taxon>Saprospirales</taxon>
        <taxon>Lewinellaceae</taxon>
        <taxon>Neolewinella</taxon>
    </lineage>
</organism>
<evidence type="ECO:0000256" key="5">
    <source>
        <dbReference type="ARBA" id="ARBA00022989"/>
    </source>
</evidence>
<name>A0A2G0CBJ3_9BACT</name>
<dbReference type="Pfam" id="PF04239">
    <property type="entry name" value="DUF421"/>
    <property type="match status" value="1"/>
</dbReference>
<dbReference type="InterPro" id="IPR007353">
    <property type="entry name" value="DUF421"/>
</dbReference>
<keyword evidence="6 7" id="KW-0472">Membrane</keyword>
<dbReference type="RefSeq" id="WP_099107615.1">
    <property type="nucleotide sequence ID" value="NZ_JAATJF010000003.1"/>
</dbReference>
<evidence type="ECO:0000256" key="6">
    <source>
        <dbReference type="ARBA" id="ARBA00023136"/>
    </source>
</evidence>
<evidence type="ECO:0000259" key="8">
    <source>
        <dbReference type="Pfam" id="PF04239"/>
    </source>
</evidence>
<gene>
    <name evidence="9" type="ORF">CGL56_16120</name>
</gene>
<dbReference type="InterPro" id="IPR023090">
    <property type="entry name" value="UPF0702_alpha/beta_dom_sf"/>
</dbReference>
<dbReference type="PANTHER" id="PTHR34582">
    <property type="entry name" value="UPF0702 TRANSMEMBRANE PROTEIN YCAP"/>
    <property type="match status" value="1"/>
</dbReference>
<dbReference type="GO" id="GO:0005886">
    <property type="term" value="C:plasma membrane"/>
    <property type="evidence" value="ECO:0007669"/>
    <property type="project" value="UniProtKB-SubCell"/>
</dbReference>